<accession>A0A9Q0BTR7</accession>
<comment type="caution">
    <text evidence="7">The sequence shown here is derived from an EMBL/GenBank/DDBJ whole genome shotgun (WGS) entry which is preliminary data.</text>
</comment>
<keyword evidence="4" id="KW-0430">Lectin</keyword>
<dbReference type="GO" id="GO:0005615">
    <property type="term" value="C:extracellular space"/>
    <property type="evidence" value="ECO:0007669"/>
    <property type="project" value="TreeGrafter"/>
</dbReference>
<dbReference type="AlphaFoldDB" id="A0A9Q0BTR7"/>
<dbReference type="Gene3D" id="3.10.100.10">
    <property type="entry name" value="Mannose-Binding Protein A, subunit A"/>
    <property type="match status" value="1"/>
</dbReference>
<keyword evidence="2" id="KW-0964">Secreted</keyword>
<evidence type="ECO:0000256" key="2">
    <source>
        <dbReference type="ARBA" id="ARBA00022525"/>
    </source>
</evidence>
<evidence type="ECO:0000256" key="1">
    <source>
        <dbReference type="ARBA" id="ARBA00004613"/>
    </source>
</evidence>
<sequence>MFKIATYLVYASVVSSLYCIVKSENNTDSVCILKDPLTQCGAFCHASLHPLYDHMANLRKQWKTINDTLHKSCGKLDQLDRVEELKAAIERKIESRHVETVDTISKELQRKFSEQAALVKTVETLLLVSQEKLSILQKIDSPESFELIGDKLFYIADHIQVPWTTAKIACELVNCRLATFDNNEQFEAIQRKLRKGVAYWIGINDRDKEGEFISDATGKAPTFVRWSEGEPGNQDDADDCGFSSI</sequence>
<evidence type="ECO:0000256" key="4">
    <source>
        <dbReference type="ARBA" id="ARBA00022734"/>
    </source>
</evidence>
<dbReference type="GO" id="GO:0008083">
    <property type="term" value="F:growth factor activity"/>
    <property type="evidence" value="ECO:0007669"/>
    <property type="project" value="TreeGrafter"/>
</dbReference>
<dbReference type="InterPro" id="IPR016186">
    <property type="entry name" value="C-type_lectin-like/link_sf"/>
</dbReference>
<dbReference type="PROSITE" id="PS50041">
    <property type="entry name" value="C_TYPE_LECTIN_2"/>
    <property type="match status" value="1"/>
</dbReference>
<feature type="region of interest" description="Disordered" evidence="5">
    <location>
        <begin position="225"/>
        <end position="245"/>
    </location>
</feature>
<reference evidence="7" key="1">
    <citation type="journal article" date="2023" name="Genome Biol. Evol.">
        <title>Long-read-based Genome Assembly of Drosophila gunungcola Reveals Fewer Chemosensory Genes in Flower-breeding Species.</title>
        <authorList>
            <person name="Negi A."/>
            <person name="Liao B.Y."/>
            <person name="Yeh S.D."/>
        </authorList>
    </citation>
    <scope>NUCLEOTIDE SEQUENCE</scope>
    <source>
        <strain evidence="7">Sukarami</strain>
    </source>
</reference>
<dbReference type="PANTHER" id="PTHR22799:SF1">
    <property type="entry name" value="C-TYPE LECTIN DOMAIN FAMILY 11 MEMBER A"/>
    <property type="match status" value="1"/>
</dbReference>
<dbReference type="PANTHER" id="PTHR22799">
    <property type="entry name" value="TETRANECTIN-RELATED"/>
    <property type="match status" value="1"/>
</dbReference>
<dbReference type="InterPro" id="IPR016187">
    <property type="entry name" value="CTDL_fold"/>
</dbReference>
<comment type="subcellular location">
    <subcellularLocation>
        <location evidence="1">Secreted</location>
    </subcellularLocation>
</comment>
<evidence type="ECO:0000259" key="6">
    <source>
        <dbReference type="PROSITE" id="PS50041"/>
    </source>
</evidence>
<name>A0A9Q0BTR7_9MUSC</name>
<gene>
    <name evidence="7" type="ORF">M5D96_004943</name>
</gene>
<evidence type="ECO:0000313" key="7">
    <source>
        <dbReference type="EMBL" id="KAI8043610.1"/>
    </source>
</evidence>
<organism evidence="7 8">
    <name type="scientific">Drosophila gunungcola</name>
    <name type="common">fruit fly</name>
    <dbReference type="NCBI Taxonomy" id="103775"/>
    <lineage>
        <taxon>Eukaryota</taxon>
        <taxon>Metazoa</taxon>
        <taxon>Ecdysozoa</taxon>
        <taxon>Arthropoda</taxon>
        <taxon>Hexapoda</taxon>
        <taxon>Insecta</taxon>
        <taxon>Pterygota</taxon>
        <taxon>Neoptera</taxon>
        <taxon>Endopterygota</taxon>
        <taxon>Diptera</taxon>
        <taxon>Brachycera</taxon>
        <taxon>Muscomorpha</taxon>
        <taxon>Ephydroidea</taxon>
        <taxon>Drosophilidae</taxon>
        <taxon>Drosophila</taxon>
        <taxon>Sophophora</taxon>
    </lineage>
</organism>
<dbReference type="InterPro" id="IPR051663">
    <property type="entry name" value="CLec_Tetranectin-domain"/>
</dbReference>
<keyword evidence="3" id="KW-0732">Signal</keyword>
<dbReference type="Pfam" id="PF00059">
    <property type="entry name" value="Lectin_C"/>
    <property type="match status" value="1"/>
</dbReference>
<keyword evidence="8" id="KW-1185">Reference proteome</keyword>
<dbReference type="GO" id="GO:0030246">
    <property type="term" value="F:carbohydrate binding"/>
    <property type="evidence" value="ECO:0007669"/>
    <property type="project" value="UniProtKB-KW"/>
</dbReference>
<dbReference type="EMBL" id="JAMKOV010000002">
    <property type="protein sequence ID" value="KAI8043610.1"/>
    <property type="molecule type" value="Genomic_DNA"/>
</dbReference>
<feature type="domain" description="C-type lectin" evidence="6">
    <location>
        <begin position="148"/>
        <end position="240"/>
    </location>
</feature>
<evidence type="ECO:0000256" key="3">
    <source>
        <dbReference type="ARBA" id="ARBA00022729"/>
    </source>
</evidence>
<proteinExistence type="predicted"/>
<protein>
    <recommendedName>
        <fullName evidence="6">C-type lectin domain-containing protein</fullName>
    </recommendedName>
</protein>
<dbReference type="SUPFAM" id="SSF56436">
    <property type="entry name" value="C-type lectin-like"/>
    <property type="match status" value="1"/>
</dbReference>
<evidence type="ECO:0000256" key="5">
    <source>
        <dbReference type="SAM" id="MobiDB-lite"/>
    </source>
</evidence>
<dbReference type="InterPro" id="IPR001304">
    <property type="entry name" value="C-type_lectin-like"/>
</dbReference>
<dbReference type="Proteomes" id="UP001059596">
    <property type="component" value="Unassembled WGS sequence"/>
</dbReference>
<evidence type="ECO:0000313" key="8">
    <source>
        <dbReference type="Proteomes" id="UP001059596"/>
    </source>
</evidence>